<accession>A0A8J5LD57</accession>
<keyword evidence="1" id="KW-0175">Coiled coil</keyword>
<evidence type="ECO:0000313" key="4">
    <source>
        <dbReference type="Proteomes" id="UP000734854"/>
    </source>
</evidence>
<proteinExistence type="predicted"/>
<name>A0A8J5LD57_ZINOF</name>
<comment type="caution">
    <text evidence="3">The sequence shown here is derived from an EMBL/GenBank/DDBJ whole genome shotgun (WGS) entry which is preliminary data.</text>
</comment>
<keyword evidence="4" id="KW-1185">Reference proteome</keyword>
<dbReference type="AlphaFoldDB" id="A0A8J5LD57"/>
<dbReference type="EMBL" id="JACMSC010000007">
    <property type="protein sequence ID" value="KAG6514009.1"/>
    <property type="molecule type" value="Genomic_DNA"/>
</dbReference>
<reference evidence="3 4" key="1">
    <citation type="submission" date="2020-08" db="EMBL/GenBank/DDBJ databases">
        <title>Plant Genome Project.</title>
        <authorList>
            <person name="Zhang R.-G."/>
        </authorList>
    </citation>
    <scope>NUCLEOTIDE SEQUENCE [LARGE SCALE GENOMIC DNA]</scope>
    <source>
        <tissue evidence="3">Rhizome</tissue>
    </source>
</reference>
<evidence type="ECO:0000256" key="1">
    <source>
        <dbReference type="SAM" id="Coils"/>
    </source>
</evidence>
<feature type="coiled-coil region" evidence="1">
    <location>
        <begin position="419"/>
        <end position="467"/>
    </location>
</feature>
<feature type="coiled-coil region" evidence="1">
    <location>
        <begin position="307"/>
        <end position="334"/>
    </location>
</feature>
<organism evidence="3 4">
    <name type="scientific">Zingiber officinale</name>
    <name type="common">Ginger</name>
    <name type="synonym">Amomum zingiber</name>
    <dbReference type="NCBI Taxonomy" id="94328"/>
    <lineage>
        <taxon>Eukaryota</taxon>
        <taxon>Viridiplantae</taxon>
        <taxon>Streptophyta</taxon>
        <taxon>Embryophyta</taxon>
        <taxon>Tracheophyta</taxon>
        <taxon>Spermatophyta</taxon>
        <taxon>Magnoliopsida</taxon>
        <taxon>Liliopsida</taxon>
        <taxon>Zingiberales</taxon>
        <taxon>Zingiberaceae</taxon>
        <taxon>Zingiber</taxon>
    </lineage>
</organism>
<dbReference type="Proteomes" id="UP000734854">
    <property type="component" value="Unassembled WGS sequence"/>
</dbReference>
<sequence>MLFALETLTQESALCSRKSTLRTQIQEFALCSRESEVCNLDSTIGSLYLRVQSLYSEVRSLHLEFRLGSLHSKIGSLHSEVRILQLGLCTRESVLGSQELALGKLGSLHLDFVLGSLQSDIKVKVKKSRSFPSTSLKMNPKTNAPIQRGQKLNHVHQEGINWVLIAGSALLSALTIKLGFKVRQAFETRRQNLANQEDARSISKKSMGACKVHRNLHNLNHVEEVCNFCLSVVTKHPNSLVKNASDVSLPLVEIPSEEPNKGSGSMLWISSPDCLEMPRKQLHHSNSSDSPCVSESGSDAYSKREVIQKLRQQIKRRDEMIMEMQAQITELQNSLNIQFSQSAHMQAQLDCTSRDLFTSEREIQQLRKVIANHCLSESVSSEKPVDAKNGHQEMANGFTNGYADSIDDIEVNCVRVVKGNIERERIEMLKKQVQELKEVIDGKDFLLQRYKEQKVELCSKIKELQQKLAAQVPNIL</sequence>
<protein>
    <submittedName>
        <fullName evidence="3">Uncharacterized protein</fullName>
    </submittedName>
</protein>
<feature type="region of interest" description="Disordered" evidence="2">
    <location>
        <begin position="280"/>
        <end position="300"/>
    </location>
</feature>
<evidence type="ECO:0000256" key="2">
    <source>
        <dbReference type="SAM" id="MobiDB-lite"/>
    </source>
</evidence>
<evidence type="ECO:0000313" key="3">
    <source>
        <dbReference type="EMBL" id="KAG6514009.1"/>
    </source>
</evidence>
<dbReference type="PANTHER" id="PTHR34462">
    <property type="entry name" value="OS05G0587400 PROTEIN"/>
    <property type="match status" value="1"/>
</dbReference>
<feature type="compositionally biased region" description="Polar residues" evidence="2">
    <location>
        <begin position="284"/>
        <end position="299"/>
    </location>
</feature>
<gene>
    <name evidence="3" type="ORF">ZIOFF_024347</name>
</gene>
<dbReference type="PANTHER" id="PTHR34462:SF1">
    <property type="entry name" value="OS05G0587400 PROTEIN"/>
    <property type="match status" value="1"/>
</dbReference>